<comment type="caution">
    <text evidence="1">The sequence shown here is derived from an EMBL/GenBank/DDBJ whole genome shotgun (WGS) entry which is preliminary data.</text>
</comment>
<protein>
    <submittedName>
        <fullName evidence="1">Uncharacterized protein</fullName>
    </submittedName>
</protein>
<dbReference type="PANTHER" id="PTHR33116:SF84">
    <property type="entry name" value="RNA-DIRECTED DNA POLYMERASE"/>
    <property type="match status" value="1"/>
</dbReference>
<dbReference type="OrthoDB" id="1751077at2759"/>
<evidence type="ECO:0000313" key="1">
    <source>
        <dbReference type="EMBL" id="KAJ8419632.1"/>
    </source>
</evidence>
<name>A0A9Q1GFQ6_9CARY</name>
<sequence length="175" mass="20057">MRYLGVPITTSKLSKFECYALVEKITGKIKQWSTRNVSFAGRGQLINTGYPRKHPGHDKINLDGYHWLLGVLETKDWSKVIWARAVTPRHAFIMSMPYKVIDKAQNAKGERQATYAIVAAAIYSIWRARNEKVFSNHMIHLQTQSKLTKEHIIQRTLTLNSIIGKYTNCIDKILG</sequence>
<dbReference type="AlphaFoldDB" id="A0A9Q1GFQ6"/>
<keyword evidence="2" id="KW-1185">Reference proteome</keyword>
<gene>
    <name evidence="1" type="ORF">Cgig2_004554</name>
</gene>
<dbReference type="Proteomes" id="UP001153076">
    <property type="component" value="Unassembled WGS sequence"/>
</dbReference>
<proteinExistence type="predicted"/>
<dbReference type="EMBL" id="JAKOGI010004690">
    <property type="protein sequence ID" value="KAJ8419632.1"/>
    <property type="molecule type" value="Genomic_DNA"/>
</dbReference>
<organism evidence="1 2">
    <name type="scientific">Carnegiea gigantea</name>
    <dbReference type="NCBI Taxonomy" id="171969"/>
    <lineage>
        <taxon>Eukaryota</taxon>
        <taxon>Viridiplantae</taxon>
        <taxon>Streptophyta</taxon>
        <taxon>Embryophyta</taxon>
        <taxon>Tracheophyta</taxon>
        <taxon>Spermatophyta</taxon>
        <taxon>Magnoliopsida</taxon>
        <taxon>eudicotyledons</taxon>
        <taxon>Gunneridae</taxon>
        <taxon>Pentapetalae</taxon>
        <taxon>Caryophyllales</taxon>
        <taxon>Cactineae</taxon>
        <taxon>Cactaceae</taxon>
        <taxon>Cactoideae</taxon>
        <taxon>Echinocereeae</taxon>
        <taxon>Carnegiea</taxon>
    </lineage>
</organism>
<evidence type="ECO:0000313" key="2">
    <source>
        <dbReference type="Proteomes" id="UP001153076"/>
    </source>
</evidence>
<accession>A0A9Q1GFQ6</accession>
<reference evidence="1" key="1">
    <citation type="submission" date="2022-04" db="EMBL/GenBank/DDBJ databases">
        <title>Carnegiea gigantea Genome sequencing and assembly v2.</title>
        <authorList>
            <person name="Copetti D."/>
            <person name="Sanderson M.J."/>
            <person name="Burquez A."/>
            <person name="Wojciechowski M.F."/>
        </authorList>
    </citation>
    <scope>NUCLEOTIDE SEQUENCE</scope>
    <source>
        <strain evidence="1">SGP5-SGP5p</strain>
        <tissue evidence="1">Aerial part</tissue>
    </source>
</reference>
<dbReference type="PANTHER" id="PTHR33116">
    <property type="entry name" value="REVERSE TRANSCRIPTASE ZINC-BINDING DOMAIN-CONTAINING PROTEIN-RELATED-RELATED"/>
    <property type="match status" value="1"/>
</dbReference>